<sequence>MENKVLAVVNGKEITEATLNSALAKFPPERRSQLTSGEGKKYLLDQVIAWELLYTYALDEGLENREEFKTQIEEAKREILSQIAVNDIISNIKVSNEEVEEYYNANKEKFTEDAKVKASHILVDSEEKANEIVEEIKSGLSFKDAADKYSSCPSKAQGGSLGSFGRGMMVPEFEEAAFALELGKVSEPVKTQFGYHIIVVEEKLPAREKSLQEVDAQIMSMLIQQKQGSSYMNLIEGLKSKYSLEIK</sequence>
<dbReference type="PATRIC" id="fig|1121307.3.peg.859"/>
<dbReference type="Proteomes" id="UP000036756">
    <property type="component" value="Unassembled WGS sequence"/>
</dbReference>
<accession>A0A0J8DAB4</accession>
<dbReference type="SUPFAM" id="SSF54534">
    <property type="entry name" value="FKBP-like"/>
    <property type="match status" value="1"/>
</dbReference>
<dbReference type="Gene3D" id="3.10.50.40">
    <property type="match status" value="1"/>
</dbReference>
<dbReference type="EMBL" id="LFVU01000027">
    <property type="protein sequence ID" value="KMT21243.1"/>
    <property type="molecule type" value="Genomic_DNA"/>
</dbReference>
<dbReference type="GO" id="GO:0003755">
    <property type="term" value="F:peptidyl-prolyl cis-trans isomerase activity"/>
    <property type="evidence" value="ECO:0007669"/>
    <property type="project" value="UniProtKB-KW"/>
</dbReference>
<evidence type="ECO:0000259" key="2">
    <source>
        <dbReference type="PROSITE" id="PS50198"/>
    </source>
</evidence>
<dbReference type="PANTHER" id="PTHR47245">
    <property type="entry name" value="PEPTIDYLPROLYL ISOMERASE"/>
    <property type="match status" value="1"/>
</dbReference>
<keyword evidence="1 3" id="KW-0413">Isomerase</keyword>
<evidence type="ECO:0000256" key="1">
    <source>
        <dbReference type="PROSITE-ProRule" id="PRU00278"/>
    </source>
</evidence>
<feature type="domain" description="PpiC" evidence="2">
    <location>
        <begin position="113"/>
        <end position="202"/>
    </location>
</feature>
<name>A0A0J8DAB4_CLOCY</name>
<organism evidence="3 4">
    <name type="scientific">Clostridium cylindrosporum DSM 605</name>
    <dbReference type="NCBI Taxonomy" id="1121307"/>
    <lineage>
        <taxon>Bacteria</taxon>
        <taxon>Bacillati</taxon>
        <taxon>Bacillota</taxon>
        <taxon>Clostridia</taxon>
        <taxon>Eubacteriales</taxon>
        <taxon>Clostridiaceae</taxon>
        <taxon>Clostridium</taxon>
    </lineage>
</organism>
<evidence type="ECO:0000313" key="3">
    <source>
        <dbReference type="EMBL" id="KMT21243.1"/>
    </source>
</evidence>
<dbReference type="PANTHER" id="PTHR47245:SF2">
    <property type="entry name" value="PEPTIDYL-PROLYL CIS-TRANS ISOMERASE HP_0175-RELATED"/>
    <property type="match status" value="1"/>
</dbReference>
<dbReference type="InterPro" id="IPR046357">
    <property type="entry name" value="PPIase_dom_sf"/>
</dbReference>
<keyword evidence="1" id="KW-0697">Rotamase</keyword>
<gene>
    <name evidence="3" type="primary">cbf2</name>
    <name evidence="3" type="ORF">CLCY_2c00030</name>
</gene>
<dbReference type="Pfam" id="PF13616">
    <property type="entry name" value="Rotamase_3"/>
    <property type="match status" value="1"/>
</dbReference>
<dbReference type="AlphaFoldDB" id="A0A0J8DAB4"/>
<proteinExistence type="predicted"/>
<dbReference type="RefSeq" id="WP_048570693.1">
    <property type="nucleotide sequence ID" value="NZ_LFVU01000027.1"/>
</dbReference>
<reference evidence="3 4" key="1">
    <citation type="submission" date="2015-06" db="EMBL/GenBank/DDBJ databases">
        <title>Draft genome sequence of the purine-degrading Clostridium cylindrosporum HC-1 (DSM 605).</title>
        <authorList>
            <person name="Poehlein A."/>
            <person name="Schiel-Bengelsdorf B."/>
            <person name="Bengelsdorf F."/>
            <person name="Daniel R."/>
            <person name="Duerre P."/>
        </authorList>
    </citation>
    <scope>NUCLEOTIDE SEQUENCE [LARGE SCALE GENOMIC DNA]</scope>
    <source>
        <strain evidence="3 4">DSM 605</strain>
    </source>
</reference>
<evidence type="ECO:0000313" key="4">
    <source>
        <dbReference type="Proteomes" id="UP000036756"/>
    </source>
</evidence>
<dbReference type="EC" id="5.2.1.8" evidence="3"/>
<dbReference type="OrthoDB" id="14196at2"/>
<dbReference type="PROSITE" id="PS50198">
    <property type="entry name" value="PPIC_PPIASE_2"/>
    <property type="match status" value="1"/>
</dbReference>
<dbReference type="InterPro" id="IPR050245">
    <property type="entry name" value="PrsA_foldase"/>
</dbReference>
<dbReference type="InterPro" id="IPR000297">
    <property type="entry name" value="PPIase_PpiC"/>
</dbReference>
<comment type="caution">
    <text evidence="3">The sequence shown here is derived from an EMBL/GenBank/DDBJ whole genome shotgun (WGS) entry which is preliminary data.</text>
</comment>
<dbReference type="STRING" id="1121307.CLCY_2c00030"/>
<protein>
    <submittedName>
        <fullName evidence="3">Putative peptidyl-prolyl cis-trans isomerase Cbf2</fullName>
        <ecNumber evidence="3">5.2.1.8</ecNumber>
    </submittedName>
</protein>
<keyword evidence="4" id="KW-1185">Reference proteome</keyword>
<dbReference type="Gene3D" id="1.10.8.1040">
    <property type="match status" value="1"/>
</dbReference>